<evidence type="ECO:0000313" key="1">
    <source>
        <dbReference type="EMBL" id="KRL57614.1"/>
    </source>
</evidence>
<dbReference type="RefSeq" id="WP_057889455.1">
    <property type="nucleotide sequence ID" value="NZ_AZFE01000006.1"/>
</dbReference>
<dbReference type="EMBL" id="AZFE01000006">
    <property type="protein sequence ID" value="KRL57614.1"/>
    <property type="molecule type" value="Genomic_DNA"/>
</dbReference>
<comment type="caution">
    <text evidence="1">The sequence shown here is derived from an EMBL/GenBank/DDBJ whole genome shotgun (WGS) entry which is preliminary data.</text>
</comment>
<dbReference type="AlphaFoldDB" id="A0A0R1RN46"/>
<proteinExistence type="predicted"/>
<dbReference type="OrthoDB" id="2297532at2"/>
<name>A0A0R1RN46_9LACO</name>
<protein>
    <submittedName>
        <fullName evidence="1">Uncharacterized protein</fullName>
    </submittedName>
</protein>
<dbReference type="PATRIC" id="fig|1423778.4.peg.1407"/>
<dbReference type="KEGG" id="lol:LACOL_1724"/>
<keyword evidence="2" id="KW-1185">Reference proteome</keyword>
<organism evidence="1 2">
    <name type="scientific">Paucilactobacillus oligofermentans DSM 15707 = LMG 22743</name>
    <dbReference type="NCBI Taxonomy" id="1423778"/>
    <lineage>
        <taxon>Bacteria</taxon>
        <taxon>Bacillati</taxon>
        <taxon>Bacillota</taxon>
        <taxon>Bacilli</taxon>
        <taxon>Lactobacillales</taxon>
        <taxon>Lactobacillaceae</taxon>
        <taxon>Paucilactobacillus</taxon>
    </lineage>
</organism>
<sequence length="79" mass="9247">MPEKKSLLDQLNVKDKLENRDSPFAKDEKTKPLRIRESKYDLVNVISFKTGTKKVDVLDNILEAGIKQLKLREQYKDEL</sequence>
<accession>A0A0R1RN46</accession>
<gene>
    <name evidence="1" type="ORF">FC70_GL001371</name>
</gene>
<reference evidence="1 2" key="1">
    <citation type="journal article" date="2015" name="Genome Announc.">
        <title>Expanding the biotechnology potential of lactobacilli through comparative genomics of 213 strains and associated genera.</title>
        <authorList>
            <person name="Sun Z."/>
            <person name="Harris H.M."/>
            <person name="McCann A."/>
            <person name="Guo C."/>
            <person name="Argimon S."/>
            <person name="Zhang W."/>
            <person name="Yang X."/>
            <person name="Jeffery I.B."/>
            <person name="Cooney J.C."/>
            <person name="Kagawa T.F."/>
            <person name="Liu W."/>
            <person name="Song Y."/>
            <person name="Salvetti E."/>
            <person name="Wrobel A."/>
            <person name="Rasinkangas P."/>
            <person name="Parkhill J."/>
            <person name="Rea M.C."/>
            <person name="O'Sullivan O."/>
            <person name="Ritari J."/>
            <person name="Douillard F.P."/>
            <person name="Paul Ross R."/>
            <person name="Yang R."/>
            <person name="Briner A.E."/>
            <person name="Felis G.E."/>
            <person name="de Vos W.M."/>
            <person name="Barrangou R."/>
            <person name="Klaenhammer T.R."/>
            <person name="Caufield P.W."/>
            <person name="Cui Y."/>
            <person name="Zhang H."/>
            <person name="O'Toole P.W."/>
        </authorList>
    </citation>
    <scope>NUCLEOTIDE SEQUENCE [LARGE SCALE GENOMIC DNA]</scope>
    <source>
        <strain evidence="1 2">DSM 15707</strain>
    </source>
</reference>
<evidence type="ECO:0000313" key="2">
    <source>
        <dbReference type="Proteomes" id="UP000051697"/>
    </source>
</evidence>
<dbReference type="Proteomes" id="UP000051697">
    <property type="component" value="Unassembled WGS sequence"/>
</dbReference>